<accession>A0A7R8XDJ9</accession>
<dbReference type="InterPro" id="IPR036186">
    <property type="entry name" value="Serpin_sf"/>
</dbReference>
<evidence type="ECO:0000256" key="3">
    <source>
        <dbReference type="ARBA" id="ARBA00022729"/>
    </source>
</evidence>
<dbReference type="InterPro" id="IPR000215">
    <property type="entry name" value="Serpin_fam"/>
</dbReference>
<dbReference type="AlphaFoldDB" id="A0A7R8XDJ9"/>
<dbReference type="PANTHER" id="PTHR11461">
    <property type="entry name" value="SERINE PROTEASE INHIBITOR, SERPIN"/>
    <property type="match status" value="1"/>
</dbReference>
<keyword evidence="9" id="KW-1185">Reference proteome</keyword>
<dbReference type="InterPro" id="IPR023796">
    <property type="entry name" value="Serpin_dom"/>
</dbReference>
<evidence type="ECO:0000256" key="4">
    <source>
        <dbReference type="ARBA" id="ARBA00022900"/>
    </source>
</evidence>
<evidence type="ECO:0000256" key="1">
    <source>
        <dbReference type="ARBA" id="ARBA00009500"/>
    </source>
</evidence>
<evidence type="ECO:0000259" key="7">
    <source>
        <dbReference type="SMART" id="SM00093"/>
    </source>
</evidence>
<dbReference type="InterPro" id="IPR042185">
    <property type="entry name" value="Serpin_sf_2"/>
</dbReference>
<dbReference type="EMBL" id="CAJPEV010001626">
    <property type="protein sequence ID" value="CAG0893581.1"/>
    <property type="molecule type" value="Genomic_DNA"/>
</dbReference>
<keyword evidence="3" id="KW-0732">Signal</keyword>
<reference evidence="8" key="1">
    <citation type="submission" date="2020-11" db="EMBL/GenBank/DDBJ databases">
        <authorList>
            <person name="Tran Van P."/>
        </authorList>
    </citation>
    <scope>NUCLEOTIDE SEQUENCE</scope>
</reference>
<dbReference type="FunFam" id="2.30.39.10:FF:000003">
    <property type="entry name" value="alpha-1-antitrypsin isoform X1"/>
    <property type="match status" value="1"/>
</dbReference>
<dbReference type="OrthoDB" id="6347071at2759"/>
<evidence type="ECO:0000313" key="9">
    <source>
        <dbReference type="Proteomes" id="UP000677054"/>
    </source>
</evidence>
<gene>
    <name evidence="8" type="ORF">DSTB1V02_LOCUS7720</name>
</gene>
<organism evidence="8">
    <name type="scientific">Darwinula stevensoni</name>
    <dbReference type="NCBI Taxonomy" id="69355"/>
    <lineage>
        <taxon>Eukaryota</taxon>
        <taxon>Metazoa</taxon>
        <taxon>Ecdysozoa</taxon>
        <taxon>Arthropoda</taxon>
        <taxon>Crustacea</taxon>
        <taxon>Oligostraca</taxon>
        <taxon>Ostracoda</taxon>
        <taxon>Podocopa</taxon>
        <taxon>Podocopida</taxon>
        <taxon>Darwinulocopina</taxon>
        <taxon>Darwinuloidea</taxon>
        <taxon>Darwinulidae</taxon>
        <taxon>Darwinula</taxon>
    </lineage>
</organism>
<dbReference type="SUPFAM" id="SSF56574">
    <property type="entry name" value="Serpins"/>
    <property type="match status" value="1"/>
</dbReference>
<dbReference type="Gene3D" id="2.30.39.10">
    <property type="entry name" value="Alpha-1-antitrypsin, domain 1"/>
    <property type="match status" value="1"/>
</dbReference>
<keyword evidence="2" id="KW-0646">Protease inhibitor</keyword>
<dbReference type="Proteomes" id="UP000677054">
    <property type="component" value="Unassembled WGS sequence"/>
</dbReference>
<keyword evidence="4" id="KW-0722">Serine protease inhibitor</keyword>
<evidence type="ECO:0000256" key="5">
    <source>
        <dbReference type="ARBA" id="ARBA00023180"/>
    </source>
</evidence>
<feature type="domain" description="Serpin" evidence="7">
    <location>
        <begin position="1"/>
        <end position="326"/>
    </location>
</feature>
<keyword evidence="5" id="KW-0325">Glycoprotein</keyword>
<sequence length="335" mass="37647">MSFSFQAARKHKAQNFVFSPLSISIALGMVHGGAQSDTAEEMKAVMKLTKDPHSFFKDLMTTLKNADEAVIMKMANMLYVKQDFKILDTYKNLLKESYKSGIQEISMNEAGRGIINSFVEETTNSRIKDLIPSGVLNDMTRLVLVNAVYFKGKWAEQFNANNTRDHDFHVTKSETVKVPMMYISKSFPFGRDKALKCTYIKLPYIGDELEMLFVLPDEIDGLKDLEEKLTGDTVAKWSREARKGMKVDLHLPRFKIEGDIPLKQILQEMGMVKMFSDNADFSGMDGKRDLYVSDAFHKAFIEVNEEGTEAAAATGTVLFSARASGLDIEHSKSNG</sequence>
<dbReference type="SMART" id="SM00093">
    <property type="entry name" value="SERPIN"/>
    <property type="match status" value="1"/>
</dbReference>
<dbReference type="CDD" id="cd19601">
    <property type="entry name" value="serpin42Da-like"/>
    <property type="match status" value="1"/>
</dbReference>
<name>A0A7R8XDJ9_9CRUS</name>
<dbReference type="Pfam" id="PF00079">
    <property type="entry name" value="Serpin"/>
    <property type="match status" value="1"/>
</dbReference>
<evidence type="ECO:0000256" key="6">
    <source>
        <dbReference type="RuleBase" id="RU000411"/>
    </source>
</evidence>
<dbReference type="InterPro" id="IPR042178">
    <property type="entry name" value="Serpin_sf_1"/>
</dbReference>
<protein>
    <recommendedName>
        <fullName evidence="7">Serpin domain-containing protein</fullName>
    </recommendedName>
</protein>
<proteinExistence type="inferred from homology"/>
<dbReference type="GO" id="GO:0004867">
    <property type="term" value="F:serine-type endopeptidase inhibitor activity"/>
    <property type="evidence" value="ECO:0007669"/>
    <property type="project" value="UniProtKB-KW"/>
</dbReference>
<dbReference type="Gene3D" id="3.30.497.10">
    <property type="entry name" value="Antithrombin, subunit I, domain 2"/>
    <property type="match status" value="1"/>
</dbReference>
<dbReference type="EMBL" id="LR901143">
    <property type="protein sequence ID" value="CAD7247895.1"/>
    <property type="molecule type" value="Genomic_DNA"/>
</dbReference>
<comment type="similarity">
    <text evidence="1 6">Belongs to the serpin family.</text>
</comment>
<dbReference type="PANTHER" id="PTHR11461:SF211">
    <property type="entry name" value="GH10112P-RELATED"/>
    <property type="match status" value="1"/>
</dbReference>
<dbReference type="GO" id="GO:0005615">
    <property type="term" value="C:extracellular space"/>
    <property type="evidence" value="ECO:0007669"/>
    <property type="project" value="InterPro"/>
</dbReference>
<evidence type="ECO:0000256" key="2">
    <source>
        <dbReference type="ARBA" id="ARBA00022690"/>
    </source>
</evidence>
<evidence type="ECO:0000313" key="8">
    <source>
        <dbReference type="EMBL" id="CAD7247895.1"/>
    </source>
</evidence>